<gene>
    <name evidence="2" type="ORF">Q5P01_003996</name>
</gene>
<dbReference type="AlphaFoldDB" id="A0AA88NKM1"/>
<evidence type="ECO:0000313" key="2">
    <source>
        <dbReference type="EMBL" id="KAK2859376.1"/>
    </source>
</evidence>
<feature type="compositionally biased region" description="Basic and acidic residues" evidence="1">
    <location>
        <begin position="127"/>
        <end position="139"/>
    </location>
</feature>
<sequence length="177" mass="20179">MQACLVTVEDTVRIDHCYLTDLTVDCLSPRVKEIGVVSTMVRHARRFQIYQEQDILSGRISELLFRINALSNSLHHTLPSKAHRYLKESPITTPTQVCSNVHTQTMMNDHPNVSDHGTSLPTSHLLSLDRKRQRQDQRTKPNNSYWLSKTQATHTEVVMEVLVHEEPGSAEPQVESL</sequence>
<evidence type="ECO:0000313" key="3">
    <source>
        <dbReference type="Proteomes" id="UP001187415"/>
    </source>
</evidence>
<feature type="region of interest" description="Disordered" evidence="1">
    <location>
        <begin position="127"/>
        <end position="147"/>
    </location>
</feature>
<dbReference type="EMBL" id="JAUPFM010000002">
    <property type="protein sequence ID" value="KAK2859376.1"/>
    <property type="molecule type" value="Genomic_DNA"/>
</dbReference>
<proteinExistence type="predicted"/>
<accession>A0AA88NKM1</accession>
<organism evidence="2 3">
    <name type="scientific">Channa striata</name>
    <name type="common">Snakehead murrel</name>
    <name type="synonym">Ophicephalus striatus</name>
    <dbReference type="NCBI Taxonomy" id="64152"/>
    <lineage>
        <taxon>Eukaryota</taxon>
        <taxon>Metazoa</taxon>
        <taxon>Chordata</taxon>
        <taxon>Craniata</taxon>
        <taxon>Vertebrata</taxon>
        <taxon>Euteleostomi</taxon>
        <taxon>Actinopterygii</taxon>
        <taxon>Neopterygii</taxon>
        <taxon>Teleostei</taxon>
        <taxon>Neoteleostei</taxon>
        <taxon>Acanthomorphata</taxon>
        <taxon>Anabantaria</taxon>
        <taxon>Anabantiformes</taxon>
        <taxon>Channoidei</taxon>
        <taxon>Channidae</taxon>
        <taxon>Channa</taxon>
    </lineage>
</organism>
<comment type="caution">
    <text evidence="2">The sequence shown here is derived from an EMBL/GenBank/DDBJ whole genome shotgun (WGS) entry which is preliminary data.</text>
</comment>
<evidence type="ECO:0000256" key="1">
    <source>
        <dbReference type="SAM" id="MobiDB-lite"/>
    </source>
</evidence>
<dbReference type="Proteomes" id="UP001187415">
    <property type="component" value="Unassembled WGS sequence"/>
</dbReference>
<protein>
    <submittedName>
        <fullName evidence="2">Uncharacterized protein</fullName>
    </submittedName>
</protein>
<keyword evidence="3" id="KW-1185">Reference proteome</keyword>
<reference evidence="2" key="1">
    <citation type="submission" date="2023-07" db="EMBL/GenBank/DDBJ databases">
        <title>Chromosome-level Genome Assembly of Striped Snakehead (Channa striata).</title>
        <authorList>
            <person name="Liu H."/>
        </authorList>
    </citation>
    <scope>NUCLEOTIDE SEQUENCE</scope>
    <source>
        <strain evidence="2">Gz</strain>
        <tissue evidence="2">Muscle</tissue>
    </source>
</reference>
<name>A0AA88NKM1_CHASR</name>